<dbReference type="Proteomes" id="UP000016617">
    <property type="component" value="Unassembled WGS sequence"/>
</dbReference>
<organism evidence="1 2">
    <name type="scientific">Streptococcus sobrinus W1703</name>
    <dbReference type="NCBI Taxonomy" id="1227275"/>
    <lineage>
        <taxon>Bacteria</taxon>
        <taxon>Bacillati</taxon>
        <taxon>Bacillota</taxon>
        <taxon>Bacilli</taxon>
        <taxon>Lactobacillales</taxon>
        <taxon>Streptococcaceae</taxon>
        <taxon>Streptococcus</taxon>
    </lineage>
</organism>
<dbReference type="AlphaFoldDB" id="U2IY70"/>
<dbReference type="EMBL" id="AWVA01000010">
    <property type="protein sequence ID" value="ERJ78921.1"/>
    <property type="molecule type" value="Genomic_DNA"/>
</dbReference>
<comment type="caution">
    <text evidence="1">The sequence shown here is derived from an EMBL/GenBank/DDBJ whole genome shotgun (WGS) entry which is preliminary data.</text>
</comment>
<reference evidence="1 2" key="1">
    <citation type="submission" date="2013-06" db="EMBL/GenBank/DDBJ databases">
        <authorList>
            <person name="Weinstock G."/>
            <person name="Sodergren E."/>
            <person name="Lobos E.A."/>
            <person name="Fulton L."/>
            <person name="Fulton R."/>
            <person name="Courtney L."/>
            <person name="Fronick C."/>
            <person name="O'Laughlin M."/>
            <person name="Godfrey J."/>
            <person name="Wilson R.M."/>
            <person name="Miner T."/>
            <person name="Farmer C."/>
            <person name="Delehaunty K."/>
            <person name="Cordes M."/>
            <person name="Minx P."/>
            <person name="Tomlinson C."/>
            <person name="Chen J."/>
            <person name="Wollam A."/>
            <person name="Pepin K.H."/>
            <person name="Bhonagiri V."/>
            <person name="Zhang X."/>
            <person name="Warren W."/>
            <person name="Mitreva M."/>
            <person name="Mardis E.R."/>
            <person name="Wilson R.K."/>
        </authorList>
    </citation>
    <scope>NUCLEOTIDE SEQUENCE [LARGE SCALE GENOMIC DNA]</scope>
    <source>
        <strain evidence="1 2">W1703</strain>
    </source>
</reference>
<evidence type="ECO:0000313" key="1">
    <source>
        <dbReference type="EMBL" id="ERJ78921.1"/>
    </source>
</evidence>
<proteinExistence type="predicted"/>
<gene>
    <name evidence="1" type="ORF">HMPREF1557_00185</name>
</gene>
<protein>
    <submittedName>
        <fullName evidence="1">Uncharacterized protein</fullName>
    </submittedName>
</protein>
<dbReference type="PATRIC" id="fig|1227275.3.peg.163"/>
<sequence>MVRKNYFEILDNMSFDPKAELDSLLGLLNKKEHLKSVYYSTSIYDTISENFLSYKNRLTITNFDELLAYIWQSGEN</sequence>
<accession>U2IY70</accession>
<evidence type="ECO:0000313" key="2">
    <source>
        <dbReference type="Proteomes" id="UP000016617"/>
    </source>
</evidence>
<dbReference type="HOGENOM" id="CLU_2653049_0_0_9"/>
<name>U2IY70_9STRE</name>